<evidence type="ECO:0000313" key="3">
    <source>
        <dbReference type="Proteomes" id="UP000271624"/>
    </source>
</evidence>
<evidence type="ECO:0008006" key="4">
    <source>
        <dbReference type="Google" id="ProtNLM"/>
    </source>
</evidence>
<organism evidence="2 3">
    <name type="scientific">Dulcicalothrix desertica PCC 7102</name>
    <dbReference type="NCBI Taxonomy" id="232991"/>
    <lineage>
        <taxon>Bacteria</taxon>
        <taxon>Bacillati</taxon>
        <taxon>Cyanobacteriota</taxon>
        <taxon>Cyanophyceae</taxon>
        <taxon>Nostocales</taxon>
        <taxon>Calotrichaceae</taxon>
        <taxon>Dulcicalothrix</taxon>
    </lineage>
</organism>
<keyword evidence="1" id="KW-0472">Membrane</keyword>
<comment type="caution">
    <text evidence="2">The sequence shown here is derived from an EMBL/GenBank/DDBJ whole genome shotgun (WGS) entry which is preliminary data.</text>
</comment>
<reference evidence="2" key="2">
    <citation type="journal article" date="2019" name="Genome Biol. Evol.">
        <title>Day and night: Metabolic profiles and evolutionary relationships of six axenic non-marine cyanobacteria.</title>
        <authorList>
            <person name="Will S.E."/>
            <person name="Henke P."/>
            <person name="Boedeker C."/>
            <person name="Huang S."/>
            <person name="Brinkmann H."/>
            <person name="Rohde M."/>
            <person name="Jarek M."/>
            <person name="Friedl T."/>
            <person name="Seufert S."/>
            <person name="Schumacher M."/>
            <person name="Overmann J."/>
            <person name="Neumann-Schaal M."/>
            <person name="Petersen J."/>
        </authorList>
    </citation>
    <scope>NUCLEOTIDE SEQUENCE [LARGE SCALE GENOMIC DNA]</scope>
    <source>
        <strain evidence="2">PCC 7102</strain>
    </source>
</reference>
<feature type="transmembrane region" description="Helical" evidence="1">
    <location>
        <begin position="12"/>
        <end position="29"/>
    </location>
</feature>
<feature type="transmembrane region" description="Helical" evidence="1">
    <location>
        <begin position="247"/>
        <end position="264"/>
    </location>
</feature>
<dbReference type="OrthoDB" id="528851at2"/>
<feature type="transmembrane region" description="Helical" evidence="1">
    <location>
        <begin position="171"/>
        <end position="195"/>
    </location>
</feature>
<reference evidence="2" key="1">
    <citation type="submission" date="2018-12" db="EMBL/GenBank/DDBJ databases">
        <authorList>
            <person name="Will S."/>
            <person name="Neumann-Schaal M."/>
            <person name="Henke P."/>
        </authorList>
    </citation>
    <scope>NUCLEOTIDE SEQUENCE</scope>
    <source>
        <strain evidence="2">PCC 7102</strain>
    </source>
</reference>
<feature type="transmembrane region" description="Helical" evidence="1">
    <location>
        <begin position="71"/>
        <end position="92"/>
    </location>
</feature>
<dbReference type="Proteomes" id="UP000271624">
    <property type="component" value="Unassembled WGS sequence"/>
</dbReference>
<gene>
    <name evidence="2" type="ORF">DSM106972_077010</name>
</gene>
<protein>
    <recommendedName>
        <fullName evidence="4">O-antigen polymerase</fullName>
    </recommendedName>
</protein>
<name>A0A3S1CBI9_9CYAN</name>
<keyword evidence="1" id="KW-0812">Transmembrane</keyword>
<evidence type="ECO:0000256" key="1">
    <source>
        <dbReference type="SAM" id="Phobius"/>
    </source>
</evidence>
<dbReference type="AlphaFoldDB" id="A0A3S1CBI9"/>
<evidence type="ECO:0000313" key="2">
    <source>
        <dbReference type="EMBL" id="RUT00253.1"/>
    </source>
</evidence>
<keyword evidence="3" id="KW-1185">Reference proteome</keyword>
<feature type="transmembrane region" description="Helical" evidence="1">
    <location>
        <begin position="41"/>
        <end position="59"/>
    </location>
</feature>
<feature type="transmembrane region" description="Helical" evidence="1">
    <location>
        <begin position="132"/>
        <end position="151"/>
    </location>
</feature>
<dbReference type="EMBL" id="RSCL01000025">
    <property type="protein sequence ID" value="RUT00253.1"/>
    <property type="molecule type" value="Genomic_DNA"/>
</dbReference>
<feature type="transmembrane region" description="Helical" evidence="1">
    <location>
        <begin position="202"/>
        <end position="218"/>
    </location>
</feature>
<feature type="transmembrane region" description="Helical" evidence="1">
    <location>
        <begin position="98"/>
        <end position="120"/>
    </location>
</feature>
<feature type="transmembrane region" description="Helical" evidence="1">
    <location>
        <begin position="370"/>
        <end position="397"/>
    </location>
</feature>
<accession>A0A3S1CBI9</accession>
<dbReference type="RefSeq" id="WP_127085779.1">
    <property type="nucleotide sequence ID" value="NZ_RSCL01000025.1"/>
</dbReference>
<keyword evidence="1" id="KW-1133">Transmembrane helix</keyword>
<feature type="transmembrane region" description="Helical" evidence="1">
    <location>
        <begin position="224"/>
        <end position="240"/>
    </location>
</feature>
<sequence length="478" mass="53920">MNQQLYVEDKKGSLKNLTLIIAAFASVFYPRMLDSVGFPSAINFVHFIIVPFTFAVAIFTTTVKSKKQINITWEIAIGCLLFFGVNLGSALLNRAGVINVFLEFVLLTEPYMLLLAIICLPLSQAHVARLRSWVLISGVINLVLAILQYFLLITKILPVKSMSLADNVQGVFYLTGAGNYVSASVSIALALYYFFDDKKVAISFRAFWLLASFYQLLVSDSKQILIVFVIGWALLVLTKYDKVDKFLLYIVGFTIFLTAFFWVVENVDFKGLDAFRYWFGRTELYGSDGEAVNAKMAGANIIISHFKSELNWLFGLGPGHTVGRLGGWILRDYAPLLAPLRPTIHPATQEIWNALNSNWLVLESSMFAPIFTWVGLWGDLGFLGLAAYFFLAAVTWLRLCKDDLSKLLMLTMLVYGFIFTQVEEPGQSLTVALMIGLQWHQRQNRRLARLVDLAPPQDVEDQPRVVSTPLYVKPRKRR</sequence>
<proteinExistence type="predicted"/>